<sequence>MEEIEIVWKAILAFLKEDNPTMFSIILTILGIAITIFTVVYSFMESTFQKVITLENENKNATEDDPIRSSSLKFSKRYFNVLKGFNSQLKHLIYFNIFLLLLYGVATICTKTEWLQLIYNILSFIFVFLCAFVLIRYIYAYNKRYKI</sequence>
<dbReference type="Proteomes" id="UP000261187">
    <property type="component" value="Unassembled WGS sequence"/>
</dbReference>
<evidence type="ECO:0000256" key="1">
    <source>
        <dbReference type="SAM" id="Phobius"/>
    </source>
</evidence>
<proteinExistence type="predicted"/>
<feature type="transmembrane region" description="Helical" evidence="1">
    <location>
        <begin position="92"/>
        <end position="108"/>
    </location>
</feature>
<keyword evidence="1" id="KW-1133">Transmembrane helix</keyword>
<feature type="transmembrane region" description="Helical" evidence="1">
    <location>
        <begin position="114"/>
        <end position="139"/>
    </location>
</feature>
<keyword evidence="1" id="KW-0472">Membrane</keyword>
<dbReference type="AlphaFoldDB" id="A0AA92SVX2"/>
<name>A0AA92SVX2_9BACT</name>
<protein>
    <submittedName>
        <fullName evidence="2">Uncharacterized protein</fullName>
    </submittedName>
</protein>
<dbReference type="EMBL" id="QSSA01000056">
    <property type="protein sequence ID" value="RGL54476.1"/>
    <property type="molecule type" value="Genomic_DNA"/>
</dbReference>
<evidence type="ECO:0000313" key="3">
    <source>
        <dbReference type="Proteomes" id="UP000261187"/>
    </source>
</evidence>
<keyword evidence="1" id="KW-0812">Transmembrane</keyword>
<organism evidence="2 3">
    <name type="scientific">Segatella copri</name>
    <dbReference type="NCBI Taxonomy" id="165179"/>
    <lineage>
        <taxon>Bacteria</taxon>
        <taxon>Pseudomonadati</taxon>
        <taxon>Bacteroidota</taxon>
        <taxon>Bacteroidia</taxon>
        <taxon>Bacteroidales</taxon>
        <taxon>Prevotellaceae</taxon>
        <taxon>Segatella</taxon>
    </lineage>
</organism>
<comment type="caution">
    <text evidence="2">The sequence shown here is derived from an EMBL/GenBank/DDBJ whole genome shotgun (WGS) entry which is preliminary data.</text>
</comment>
<accession>A0AA92SVX2</accession>
<gene>
    <name evidence="2" type="ORF">DXC61_14930</name>
</gene>
<feature type="transmembrane region" description="Helical" evidence="1">
    <location>
        <begin position="22"/>
        <end position="44"/>
    </location>
</feature>
<reference evidence="2 3" key="1">
    <citation type="submission" date="2018-08" db="EMBL/GenBank/DDBJ databases">
        <title>A genome reference for cultivated species of the human gut microbiota.</title>
        <authorList>
            <person name="Zou Y."/>
            <person name="Xue W."/>
            <person name="Luo G."/>
        </authorList>
    </citation>
    <scope>NUCLEOTIDE SEQUENCE [LARGE SCALE GENOMIC DNA]</scope>
    <source>
        <strain evidence="2 3">TF06-40</strain>
    </source>
</reference>
<evidence type="ECO:0000313" key="2">
    <source>
        <dbReference type="EMBL" id="RGL54476.1"/>
    </source>
</evidence>